<feature type="region of interest" description="Disordered" evidence="1">
    <location>
        <begin position="302"/>
        <end position="324"/>
    </location>
</feature>
<evidence type="ECO:0000313" key="2">
    <source>
        <dbReference type="EMBL" id="ACR34289.1"/>
    </source>
</evidence>
<proteinExistence type="evidence at transcript level"/>
<organism evidence="2">
    <name type="scientific">Zea mays</name>
    <name type="common">Maize</name>
    <dbReference type="NCBI Taxonomy" id="4577"/>
    <lineage>
        <taxon>Eukaryota</taxon>
        <taxon>Viridiplantae</taxon>
        <taxon>Streptophyta</taxon>
        <taxon>Embryophyta</taxon>
        <taxon>Tracheophyta</taxon>
        <taxon>Spermatophyta</taxon>
        <taxon>Magnoliopsida</taxon>
        <taxon>Liliopsida</taxon>
        <taxon>Poales</taxon>
        <taxon>Poaceae</taxon>
        <taxon>PACMAD clade</taxon>
        <taxon>Panicoideae</taxon>
        <taxon>Andropogonodae</taxon>
        <taxon>Andropogoneae</taxon>
        <taxon>Tripsacinae</taxon>
        <taxon>Zea</taxon>
    </lineage>
</organism>
<reference evidence="2" key="2">
    <citation type="submission" date="2012-06" db="EMBL/GenBank/DDBJ databases">
        <authorList>
            <person name="Yu Y."/>
            <person name="Currie J."/>
            <person name="Lomeli R."/>
            <person name="Angelova A."/>
            <person name="Collura K."/>
            <person name="Wissotski M."/>
            <person name="Campos D."/>
            <person name="Kudrna D."/>
            <person name="Golser W."/>
            <person name="Ashely E."/>
            <person name="Descour A."/>
            <person name="Fernandes J."/>
            <person name="Soderlund C."/>
            <person name="Walbot V."/>
        </authorList>
    </citation>
    <scope>NUCLEOTIDE SEQUENCE</scope>
    <source>
        <strain evidence="2">B73</strain>
    </source>
</reference>
<accession>C4IZD9</accession>
<protein>
    <submittedName>
        <fullName evidence="2">Uncharacterized protein</fullName>
    </submittedName>
</protein>
<sequence>MIVSEQQGLDNDVSHPLGDREEMSRLGELVVDDPRQLLADVPGQADRHDEVLGAVPQVHLPRPLAIVGVGVGERVLQLQRAPAPLAEPDHHVPVQALVLPLLPDLRHVGSIAKLGHEHLVLLGQEGRVVGDDAGGREELLGVPPVGEPRQVMRDPDRPLVPRELLVPGVPRHVRRQAGPPVVAYGAENGHAGEPVWDVLEAAPHDLAAHGEASKVELATQLQVVGELGDVEGDALLGPGRVRVALGVPGAIEGQHVNAQLLRKLRGDRKRVVSAGVEPMDKDEPVLGLLPRDAGFQIGQVPAVAEPRPGRRHRRAARRAGDLGR</sequence>
<dbReference type="AlphaFoldDB" id="C4IZD9"/>
<reference evidence="2" key="1">
    <citation type="journal article" date="2009" name="PLoS Genet.">
        <title>Sequencing, mapping, and analysis of 27,455 maize full-length cDNAs.</title>
        <authorList>
            <person name="Soderlund C."/>
            <person name="Descour A."/>
            <person name="Kudrna D."/>
            <person name="Bomhoff M."/>
            <person name="Boyd L."/>
            <person name="Currie J."/>
            <person name="Angelova A."/>
            <person name="Collura K."/>
            <person name="Wissotski M."/>
            <person name="Ashley E."/>
            <person name="Morrow D."/>
            <person name="Fernandes J."/>
            <person name="Walbot V."/>
            <person name="Yu Y."/>
        </authorList>
    </citation>
    <scope>NUCLEOTIDE SEQUENCE</scope>
    <source>
        <strain evidence="2">B73</strain>
    </source>
</reference>
<dbReference type="EMBL" id="BT083936">
    <property type="protein sequence ID" value="ACR34289.1"/>
    <property type="molecule type" value="mRNA"/>
</dbReference>
<evidence type="ECO:0000256" key="1">
    <source>
        <dbReference type="SAM" id="MobiDB-lite"/>
    </source>
</evidence>
<name>C4IZD9_MAIZE</name>